<feature type="domain" description="AAA protein C-terminal winged helix" evidence="3">
    <location>
        <begin position="613"/>
        <end position="741"/>
    </location>
</feature>
<feature type="domain" description="Orc1-like AAA ATPase" evidence="2">
    <location>
        <begin position="362"/>
        <end position="504"/>
    </location>
</feature>
<reference evidence="4 5" key="1">
    <citation type="submission" date="2016-10" db="EMBL/GenBank/DDBJ databases">
        <authorList>
            <person name="de Groot N.N."/>
        </authorList>
    </citation>
    <scope>NUCLEOTIDE SEQUENCE [LARGE SCALE GENOMIC DNA]</scope>
    <source>
        <strain evidence="4 5">CBS 141442</strain>
    </source>
</reference>
<dbReference type="AlphaFoldDB" id="A0A1L0BBC2"/>
<evidence type="ECO:0000313" key="5">
    <source>
        <dbReference type="Proteomes" id="UP000182334"/>
    </source>
</evidence>
<keyword evidence="5" id="KW-1185">Reference proteome</keyword>
<organism evidence="4 5">
    <name type="scientific">Sungouiella intermedia</name>
    <dbReference type="NCBI Taxonomy" id="45354"/>
    <lineage>
        <taxon>Eukaryota</taxon>
        <taxon>Fungi</taxon>
        <taxon>Dikarya</taxon>
        <taxon>Ascomycota</taxon>
        <taxon>Saccharomycotina</taxon>
        <taxon>Pichiomycetes</taxon>
        <taxon>Metschnikowiaceae</taxon>
        <taxon>Sungouiella</taxon>
    </lineage>
</organism>
<gene>
    <name evidence="4" type="ORF">SAMEA4029010_CIC11G00000001630</name>
</gene>
<name>A0A1L0BBC2_9ASCO</name>
<protein>
    <submittedName>
        <fullName evidence="4">CIC11C00000001630</fullName>
    </submittedName>
</protein>
<feature type="region of interest" description="Disordered" evidence="1">
    <location>
        <begin position="65"/>
        <end position="264"/>
    </location>
</feature>
<evidence type="ECO:0000259" key="3">
    <source>
        <dbReference type="Pfam" id="PF24913"/>
    </source>
</evidence>
<feature type="compositionally biased region" description="Basic and acidic residues" evidence="1">
    <location>
        <begin position="75"/>
        <end position="109"/>
    </location>
</feature>
<dbReference type="InterPro" id="IPR041664">
    <property type="entry name" value="AAA_16"/>
</dbReference>
<dbReference type="STRING" id="45354.A0A1L0BBC2"/>
<feature type="compositionally biased region" description="Acidic residues" evidence="1">
    <location>
        <begin position="248"/>
        <end position="261"/>
    </location>
</feature>
<dbReference type="InterPro" id="IPR056808">
    <property type="entry name" value="HTH_AAA"/>
</dbReference>
<feature type="compositionally biased region" description="Gly residues" evidence="1">
    <location>
        <begin position="206"/>
        <end position="226"/>
    </location>
</feature>
<evidence type="ECO:0000256" key="1">
    <source>
        <dbReference type="SAM" id="MobiDB-lite"/>
    </source>
</evidence>
<feature type="compositionally biased region" description="Basic and acidic residues" evidence="1">
    <location>
        <begin position="154"/>
        <end position="201"/>
    </location>
</feature>
<dbReference type="Pfam" id="PF24913">
    <property type="entry name" value="WHD_AAA_fung"/>
    <property type="match status" value="1"/>
</dbReference>
<dbReference type="PANTHER" id="PTHR36168">
    <property type="entry name" value="CHROMOSOME 1, WHOLE GENOME SHOTGUN SEQUENCE"/>
    <property type="match status" value="1"/>
</dbReference>
<dbReference type="EMBL" id="LT635756">
    <property type="protein sequence ID" value="SGZ46984.1"/>
    <property type="molecule type" value="Genomic_DNA"/>
</dbReference>
<feature type="compositionally biased region" description="Basic and acidic residues" evidence="1">
    <location>
        <begin position="229"/>
        <end position="247"/>
    </location>
</feature>
<dbReference type="SUPFAM" id="SSF52540">
    <property type="entry name" value="P-loop containing nucleoside triphosphate hydrolases"/>
    <property type="match status" value="2"/>
</dbReference>
<dbReference type="Gene3D" id="3.40.50.300">
    <property type="entry name" value="P-loop containing nucleotide triphosphate hydrolases"/>
    <property type="match status" value="1"/>
</dbReference>
<accession>A0A1L0BBC2</accession>
<dbReference type="OrthoDB" id="511599at2759"/>
<dbReference type="PANTHER" id="PTHR36168:SF1">
    <property type="entry name" value="ORC1-LIKE AAA ATPASE DOMAIN-CONTAINING PROTEIN"/>
    <property type="match status" value="1"/>
</dbReference>
<dbReference type="Proteomes" id="UP000182334">
    <property type="component" value="Chromosome I"/>
</dbReference>
<feature type="compositionally biased region" description="Basic residues" evidence="1">
    <location>
        <begin position="65"/>
        <end position="74"/>
    </location>
</feature>
<evidence type="ECO:0000313" key="4">
    <source>
        <dbReference type="EMBL" id="SGZ46984.1"/>
    </source>
</evidence>
<dbReference type="InterPro" id="IPR027417">
    <property type="entry name" value="P-loop_NTPase"/>
</dbReference>
<proteinExistence type="predicted"/>
<dbReference type="Pfam" id="PF13191">
    <property type="entry name" value="AAA_16"/>
    <property type="match status" value="1"/>
</dbReference>
<sequence length="824" mass="94559">MFTRAILRQSAIRPRIAVLLFTRNLQVSLPRRIVNPLLPFDVLEELENDEVDEENKKLLKDKKKLLRQKKAMTKKLKEERGESSSKDGEKTKEGNSNHRDDNSKKEQSKDSQNASTDKEEPIPKSKAVTTEVKPVSVVKDASSESNQDPSHSSTSKDEAKEATSEGTQNHDARKEDTRLANSKDSEAEASKNRESGEHEEVQLSSSGGGDVGDGNGGGGSGGGGNGPPEKNDKDKEEKEKDEDKKIEEEIEEEEEYEEEPEEKPSKLKEIFDRFAKFLFKCLETIGITLSSVGVLGLSGLLYHRFYNIHVLDKMDTAFQKGDPAYQLAMHKKTNKRSDDEDELLVPKDSEDLTHFWVTRPQQQLLDDIVNGKLKGRYYLLVGEKGTGKTTLIMEAMKKIDGHNVAIFDAHADPEIFRIRLGRALNFAYNEDYIGSLFSIRGPRDTTALLDIERAFNKLEQLAILRRMSGKDDKPLILIINNAHLIKENEEGVQLLELLQQKAESLSGSELVTMLFNSDDYWIYEKLKRLGTRLELIHVRDFNRKETINVLQFIRRKFYPPNKFPELQFDNGMCNEIYDLIGGRPQHISQVARHTNTLKACHEIIDREKTWFLNQCGLLGEEMDDDVMEFGKFSSSAMLLMREFVEMDRKRMNTLISKVLPDAKDSQKDHHLPELPLWRARQVMTRPDYIQQYDNLNIFTVDSDSRVRADSVPMMRAFHEIASQPHFDLLLDETVERVAGIESLGRTREIVMKDLTLGDTYEVIPKEGKFIMEMAKKATDEDDNDQQLLMEEISKSDHRKKWWERRMGRFDQSYLPKTDEIDLRP</sequence>
<feature type="compositionally biased region" description="Polar residues" evidence="1">
    <location>
        <begin position="143"/>
        <end position="153"/>
    </location>
</feature>
<evidence type="ECO:0000259" key="2">
    <source>
        <dbReference type="Pfam" id="PF13191"/>
    </source>
</evidence>